<organism evidence="2 3">
    <name type="scientific">Portunus trituberculatus</name>
    <name type="common">Swimming crab</name>
    <name type="synonym">Neptunus trituberculatus</name>
    <dbReference type="NCBI Taxonomy" id="210409"/>
    <lineage>
        <taxon>Eukaryota</taxon>
        <taxon>Metazoa</taxon>
        <taxon>Ecdysozoa</taxon>
        <taxon>Arthropoda</taxon>
        <taxon>Crustacea</taxon>
        <taxon>Multicrustacea</taxon>
        <taxon>Malacostraca</taxon>
        <taxon>Eumalacostraca</taxon>
        <taxon>Eucarida</taxon>
        <taxon>Decapoda</taxon>
        <taxon>Pleocyemata</taxon>
        <taxon>Brachyura</taxon>
        <taxon>Eubrachyura</taxon>
        <taxon>Portunoidea</taxon>
        <taxon>Portunidae</taxon>
        <taxon>Portuninae</taxon>
        <taxon>Portunus</taxon>
    </lineage>
</organism>
<protein>
    <submittedName>
        <fullName evidence="2">Uncharacterized protein</fullName>
    </submittedName>
</protein>
<dbReference type="AlphaFoldDB" id="A0A5B7J4L3"/>
<keyword evidence="3" id="KW-1185">Reference proteome</keyword>
<evidence type="ECO:0000256" key="1">
    <source>
        <dbReference type="SAM" id="MobiDB-lite"/>
    </source>
</evidence>
<gene>
    <name evidence="2" type="ORF">E2C01_083413</name>
</gene>
<accession>A0A5B7J4L3</accession>
<evidence type="ECO:0000313" key="3">
    <source>
        <dbReference type="Proteomes" id="UP000324222"/>
    </source>
</evidence>
<name>A0A5B7J4L3_PORTR</name>
<feature type="region of interest" description="Disordered" evidence="1">
    <location>
        <begin position="1"/>
        <end position="20"/>
    </location>
</feature>
<dbReference type="EMBL" id="VSRR010078017">
    <property type="protein sequence ID" value="MPC88507.1"/>
    <property type="molecule type" value="Genomic_DNA"/>
</dbReference>
<comment type="caution">
    <text evidence="2">The sequence shown here is derived from an EMBL/GenBank/DDBJ whole genome shotgun (WGS) entry which is preliminary data.</text>
</comment>
<dbReference type="Proteomes" id="UP000324222">
    <property type="component" value="Unassembled WGS sequence"/>
</dbReference>
<evidence type="ECO:0000313" key="2">
    <source>
        <dbReference type="EMBL" id="MPC88507.1"/>
    </source>
</evidence>
<reference evidence="2 3" key="1">
    <citation type="submission" date="2019-05" db="EMBL/GenBank/DDBJ databases">
        <title>Another draft genome of Portunus trituberculatus and its Hox gene families provides insights of decapod evolution.</title>
        <authorList>
            <person name="Jeong J.-H."/>
            <person name="Song I."/>
            <person name="Kim S."/>
            <person name="Choi T."/>
            <person name="Kim D."/>
            <person name="Ryu S."/>
            <person name="Kim W."/>
        </authorList>
    </citation>
    <scope>NUCLEOTIDE SEQUENCE [LARGE SCALE GENOMIC DNA]</scope>
    <source>
        <tissue evidence="2">Muscle</tissue>
    </source>
</reference>
<sequence length="108" mass="11915">MPVERQSNSDVTPIQHQSNPNATAIQNYSINNPTPIQSLCSPVRIPLYCNTGYEIVFIECFVCNASNEPGFMKYWLVETLLLPLTSFLCPPASPSGLLSRLLHSSSSL</sequence>
<proteinExistence type="predicted"/>